<comment type="function">
    <text evidence="9">Involved in protein export. Participates in an early event of protein translocation.</text>
</comment>
<dbReference type="GO" id="GO:0015450">
    <property type="term" value="F:protein-transporting ATPase activity"/>
    <property type="evidence" value="ECO:0007669"/>
    <property type="project" value="UniProtKB-UniRule"/>
</dbReference>
<keyword evidence="3 9" id="KW-0813">Transport</keyword>
<evidence type="ECO:0000256" key="4">
    <source>
        <dbReference type="ARBA" id="ARBA00022692"/>
    </source>
</evidence>
<feature type="transmembrane region" description="Helical" evidence="9">
    <location>
        <begin position="33"/>
        <end position="55"/>
    </location>
</feature>
<dbReference type="Pfam" id="PF03840">
    <property type="entry name" value="SecG"/>
    <property type="match status" value="1"/>
</dbReference>
<evidence type="ECO:0000313" key="10">
    <source>
        <dbReference type="EMBL" id="OQA52745.1"/>
    </source>
</evidence>
<reference evidence="10" key="1">
    <citation type="submission" date="2017-02" db="EMBL/GenBank/DDBJ databases">
        <title>Delving into the versatile metabolic prowess of the omnipresent phylum Bacteroidetes.</title>
        <authorList>
            <person name="Nobu M.K."/>
            <person name="Mei R."/>
            <person name="Narihiro T."/>
            <person name="Kuroda K."/>
            <person name="Liu W.-T."/>
        </authorList>
    </citation>
    <scope>NUCLEOTIDE SEQUENCE</scope>
    <source>
        <strain evidence="10">ADurb.Bin280</strain>
    </source>
</reference>
<dbReference type="InterPro" id="IPR004692">
    <property type="entry name" value="SecG"/>
</dbReference>
<evidence type="ECO:0000256" key="7">
    <source>
        <dbReference type="ARBA" id="ARBA00023010"/>
    </source>
</evidence>
<dbReference type="NCBIfam" id="TIGR00810">
    <property type="entry name" value="secG"/>
    <property type="match status" value="1"/>
</dbReference>
<keyword evidence="4 9" id="KW-0812">Transmembrane</keyword>
<organism evidence="10">
    <name type="scientific">candidate division WS2 bacterium ADurb.Bin280</name>
    <dbReference type="NCBI Taxonomy" id="1852829"/>
    <lineage>
        <taxon>Bacteria</taxon>
        <taxon>candidate division WS2</taxon>
    </lineage>
</organism>
<keyword evidence="9" id="KW-1003">Cell membrane</keyword>
<comment type="similarity">
    <text evidence="2 9">Belongs to the SecG family.</text>
</comment>
<name>A0A1V5SE34_9BACT</name>
<keyword evidence="5 9" id="KW-0653">Protein transport</keyword>
<dbReference type="Proteomes" id="UP000485367">
    <property type="component" value="Unassembled WGS sequence"/>
</dbReference>
<evidence type="ECO:0000256" key="8">
    <source>
        <dbReference type="ARBA" id="ARBA00023136"/>
    </source>
</evidence>
<comment type="subcellular location">
    <subcellularLocation>
        <location evidence="9">Cell membrane</location>
        <topology evidence="9">Multi-pass membrane protein</topology>
    </subcellularLocation>
    <subcellularLocation>
        <location evidence="1">Membrane</location>
        <topology evidence="1">Multi-pass membrane protein</topology>
    </subcellularLocation>
</comment>
<evidence type="ECO:0000256" key="9">
    <source>
        <dbReference type="RuleBase" id="RU365087"/>
    </source>
</evidence>
<gene>
    <name evidence="10" type="ORF">BWY43_00354</name>
</gene>
<dbReference type="EMBL" id="MWBO01000022">
    <property type="protein sequence ID" value="OQA52745.1"/>
    <property type="molecule type" value="Genomic_DNA"/>
</dbReference>
<evidence type="ECO:0000256" key="2">
    <source>
        <dbReference type="ARBA" id="ARBA00008445"/>
    </source>
</evidence>
<evidence type="ECO:0000256" key="5">
    <source>
        <dbReference type="ARBA" id="ARBA00022927"/>
    </source>
</evidence>
<accession>A0A1V5SE34</accession>
<evidence type="ECO:0000256" key="3">
    <source>
        <dbReference type="ARBA" id="ARBA00022448"/>
    </source>
</evidence>
<protein>
    <recommendedName>
        <fullName evidence="9">Protein-export membrane protein SecG</fullName>
    </recommendedName>
</protein>
<sequence length="110" mass="11964">MFCDKFSNLFIRTITGGGHPLDTRDDWCTLCLVMLKALTIAEYVVSVLLIGSILLQHRGTGLGGAFASSGNVYRSKRGIEKFLFNSTIAMAAILVMSVMAHLIIRIKTAA</sequence>
<dbReference type="GO" id="GO:0005886">
    <property type="term" value="C:plasma membrane"/>
    <property type="evidence" value="ECO:0007669"/>
    <property type="project" value="UniProtKB-SubCell"/>
</dbReference>
<evidence type="ECO:0000256" key="6">
    <source>
        <dbReference type="ARBA" id="ARBA00022989"/>
    </source>
</evidence>
<dbReference type="AlphaFoldDB" id="A0A1V5SE34"/>
<feature type="transmembrane region" description="Helical" evidence="9">
    <location>
        <begin position="82"/>
        <end position="104"/>
    </location>
</feature>
<comment type="caution">
    <text evidence="10">The sequence shown here is derived from an EMBL/GenBank/DDBJ whole genome shotgun (WGS) entry which is preliminary data.</text>
</comment>
<keyword evidence="8 9" id="KW-0472">Membrane</keyword>
<keyword evidence="6 9" id="KW-1133">Transmembrane helix</keyword>
<evidence type="ECO:0000256" key="1">
    <source>
        <dbReference type="ARBA" id="ARBA00004141"/>
    </source>
</evidence>
<dbReference type="GO" id="GO:0009306">
    <property type="term" value="P:protein secretion"/>
    <property type="evidence" value="ECO:0007669"/>
    <property type="project" value="UniProtKB-UniRule"/>
</dbReference>
<proteinExistence type="inferred from homology"/>
<keyword evidence="7 9" id="KW-0811">Translocation</keyword>